<dbReference type="OrthoDB" id="582671at2"/>
<accession>A3IQY8</accession>
<protein>
    <submittedName>
        <fullName evidence="1">Uncharacterized protein</fullName>
    </submittedName>
</protein>
<dbReference type="RefSeq" id="WP_008275803.1">
    <property type="nucleotide sequence ID" value="NZ_AAXW01000016.1"/>
</dbReference>
<evidence type="ECO:0000313" key="1">
    <source>
        <dbReference type="EMBL" id="EAZ91193.1"/>
    </source>
</evidence>
<keyword evidence="2" id="KW-1185">Reference proteome</keyword>
<dbReference type="EMBL" id="AAXW01000016">
    <property type="protein sequence ID" value="EAZ91193.1"/>
    <property type="molecule type" value="Genomic_DNA"/>
</dbReference>
<dbReference type="AlphaFoldDB" id="A3IQY8"/>
<dbReference type="Proteomes" id="UP000003781">
    <property type="component" value="Unassembled WGS sequence"/>
</dbReference>
<dbReference type="eggNOG" id="ENOG50320WA">
    <property type="taxonomic scope" value="Bacteria"/>
</dbReference>
<name>A3IQY8_9CHRO</name>
<comment type="caution">
    <text evidence="1">The sequence shown here is derived from an EMBL/GenBank/DDBJ whole genome shotgun (WGS) entry which is preliminary data.</text>
</comment>
<evidence type="ECO:0000313" key="2">
    <source>
        <dbReference type="Proteomes" id="UP000003781"/>
    </source>
</evidence>
<proteinExistence type="predicted"/>
<organism evidence="1 2">
    <name type="scientific">Crocosphaera chwakensis CCY0110</name>
    <dbReference type="NCBI Taxonomy" id="391612"/>
    <lineage>
        <taxon>Bacteria</taxon>
        <taxon>Bacillati</taxon>
        <taxon>Cyanobacteriota</taxon>
        <taxon>Cyanophyceae</taxon>
        <taxon>Oscillatoriophycideae</taxon>
        <taxon>Chroococcales</taxon>
        <taxon>Aphanothecaceae</taxon>
        <taxon>Crocosphaera</taxon>
        <taxon>Crocosphaera chwakensis</taxon>
    </lineage>
</organism>
<sequence>MKNSQPIEILLTHIKLQAVLYNIEETIAVDYTLLNLYRNTGEISKQEYHETLWEITAEIAQTEEVWEKYINFSEFVTTLTNEYFVEYWFELEHFLSLFPLNE</sequence>
<reference evidence="1 2" key="1">
    <citation type="submission" date="2007-03" db="EMBL/GenBank/DDBJ databases">
        <authorList>
            <person name="Stal L."/>
            <person name="Ferriera S."/>
            <person name="Johnson J."/>
            <person name="Kravitz S."/>
            <person name="Beeson K."/>
            <person name="Sutton G."/>
            <person name="Rogers Y.-H."/>
            <person name="Friedman R."/>
            <person name="Frazier M."/>
            <person name="Venter J.C."/>
        </authorList>
    </citation>
    <scope>NUCLEOTIDE SEQUENCE [LARGE SCALE GENOMIC DNA]</scope>
    <source>
        <strain evidence="1 2">CCY0110</strain>
    </source>
</reference>
<gene>
    <name evidence="1" type="ORF">CY0110_13037</name>
</gene>